<reference evidence="7 8" key="1">
    <citation type="journal article" date="2011" name="Genome Res.">
        <title>Phylogeny-wide analysis of social amoeba genomes highlights ancient origins for complex intercellular communication.</title>
        <authorList>
            <person name="Heidel A.J."/>
            <person name="Lawal H.M."/>
            <person name="Felder M."/>
            <person name="Schilde C."/>
            <person name="Helps N.R."/>
            <person name="Tunggal B."/>
            <person name="Rivero F."/>
            <person name="John U."/>
            <person name="Schleicher M."/>
            <person name="Eichinger L."/>
            <person name="Platzer M."/>
            <person name="Noegel A.A."/>
            <person name="Schaap P."/>
            <person name="Gloeckner G."/>
        </authorList>
    </citation>
    <scope>NUCLEOTIDE SEQUENCE [LARGE SCALE GENOMIC DNA]</scope>
    <source>
        <strain evidence="8">ATCC 26659 / Pp 5 / PN500</strain>
    </source>
</reference>
<evidence type="ECO:0000256" key="6">
    <source>
        <dbReference type="SAM" id="MobiDB-lite"/>
    </source>
</evidence>
<evidence type="ECO:0000256" key="2">
    <source>
        <dbReference type="ARBA" id="ARBA00022603"/>
    </source>
</evidence>
<dbReference type="InParanoid" id="D3BAX9"/>
<dbReference type="Proteomes" id="UP000001396">
    <property type="component" value="Unassembled WGS sequence"/>
</dbReference>
<dbReference type="InterPro" id="IPR017182">
    <property type="entry name" value="METTL16/PsiM"/>
</dbReference>
<dbReference type="RefSeq" id="XP_020433833.1">
    <property type="nucleotide sequence ID" value="XM_020576584.1"/>
</dbReference>
<keyword evidence="4" id="KW-0949">S-adenosyl-L-methionine</keyword>
<feature type="region of interest" description="Disordered" evidence="6">
    <location>
        <begin position="424"/>
        <end position="465"/>
    </location>
</feature>
<dbReference type="InterPro" id="IPR010286">
    <property type="entry name" value="METTL16/RlmF"/>
</dbReference>
<proteinExistence type="inferred from homology"/>
<comment type="similarity">
    <text evidence="1 5">Belongs to the methyltransferase superfamily. METTL16/RlmF family.</text>
</comment>
<dbReference type="SUPFAM" id="SSF53335">
    <property type="entry name" value="S-adenosyl-L-methionine-dependent methyltransferases"/>
    <property type="match status" value="1"/>
</dbReference>
<dbReference type="GO" id="GO:0005634">
    <property type="term" value="C:nucleus"/>
    <property type="evidence" value="ECO:0007669"/>
    <property type="project" value="TreeGrafter"/>
</dbReference>
<evidence type="ECO:0000313" key="8">
    <source>
        <dbReference type="Proteomes" id="UP000001396"/>
    </source>
</evidence>
<feature type="compositionally biased region" description="Low complexity" evidence="6">
    <location>
        <begin position="22"/>
        <end position="32"/>
    </location>
</feature>
<evidence type="ECO:0000313" key="7">
    <source>
        <dbReference type="EMBL" id="EFA81716.1"/>
    </source>
</evidence>
<dbReference type="InterPro" id="IPR029063">
    <property type="entry name" value="SAM-dependent_MTases_sf"/>
</dbReference>
<feature type="compositionally biased region" description="Low complexity" evidence="6">
    <location>
        <begin position="425"/>
        <end position="456"/>
    </location>
</feature>
<dbReference type="Gene3D" id="3.40.50.150">
    <property type="entry name" value="Vaccinia Virus protein VP39"/>
    <property type="match status" value="1"/>
</dbReference>
<dbReference type="STRING" id="670386.D3BAX9"/>
<protein>
    <recommendedName>
        <fullName evidence="5">U6 small nuclear RNA (adenine-(43)-N(6))-methyltransferase</fullName>
        <ecNumber evidence="5">2.1.1.-</ecNumber>
    </recommendedName>
</protein>
<dbReference type="EC" id="2.1.1.-" evidence="5"/>
<feature type="compositionally biased region" description="Acidic residues" evidence="6">
    <location>
        <begin position="38"/>
        <end position="52"/>
    </location>
</feature>
<evidence type="ECO:0000256" key="5">
    <source>
        <dbReference type="PIRNR" id="PIRNR037350"/>
    </source>
</evidence>
<evidence type="ECO:0000256" key="4">
    <source>
        <dbReference type="ARBA" id="ARBA00022691"/>
    </source>
</evidence>
<keyword evidence="3 5" id="KW-0808">Transferase</keyword>
<dbReference type="OMA" id="GNENQLG"/>
<organism evidence="7 8">
    <name type="scientific">Heterostelium pallidum (strain ATCC 26659 / Pp 5 / PN500)</name>
    <name type="common">Cellular slime mold</name>
    <name type="synonym">Polysphondylium pallidum</name>
    <dbReference type="NCBI Taxonomy" id="670386"/>
    <lineage>
        <taxon>Eukaryota</taxon>
        <taxon>Amoebozoa</taxon>
        <taxon>Evosea</taxon>
        <taxon>Eumycetozoa</taxon>
        <taxon>Dictyostelia</taxon>
        <taxon>Acytosteliales</taxon>
        <taxon>Acytosteliaceae</taxon>
        <taxon>Heterostelium</taxon>
    </lineage>
</organism>
<dbReference type="PANTHER" id="PTHR13393:SF0">
    <property type="entry name" value="RNA N6-ADENOSINE-METHYLTRANSFERASE METTL16"/>
    <property type="match status" value="1"/>
</dbReference>
<comment type="caution">
    <text evidence="7">The sequence shown here is derived from an EMBL/GenBank/DDBJ whole genome shotgun (WGS) entry which is preliminary data.</text>
</comment>
<keyword evidence="2 5" id="KW-0489">Methyltransferase</keyword>
<dbReference type="AlphaFoldDB" id="D3BAX9"/>
<dbReference type="PANTHER" id="PTHR13393">
    <property type="entry name" value="SAM-DEPENDENT METHYLTRANSFERASE"/>
    <property type="match status" value="1"/>
</dbReference>
<gene>
    <name evidence="7" type="ORF">PPL_05710</name>
</gene>
<dbReference type="GO" id="GO:0070475">
    <property type="term" value="P:rRNA base methylation"/>
    <property type="evidence" value="ECO:0007669"/>
    <property type="project" value="TreeGrafter"/>
</dbReference>
<dbReference type="PIRSF" id="PIRSF037350">
    <property type="entry name" value="Mtase_ZK1128_prd"/>
    <property type="match status" value="1"/>
</dbReference>
<feature type="compositionally biased region" description="Low complexity" evidence="6">
    <location>
        <begin position="1"/>
        <end position="13"/>
    </location>
</feature>
<feature type="region of interest" description="Disordered" evidence="6">
    <location>
        <begin position="1"/>
        <end position="52"/>
    </location>
</feature>
<dbReference type="GO" id="GO:0008168">
    <property type="term" value="F:methyltransferase activity"/>
    <property type="evidence" value="ECO:0007669"/>
    <property type="project" value="UniProtKB-KW"/>
</dbReference>
<dbReference type="EMBL" id="ADBJ01000025">
    <property type="protein sequence ID" value="EFA81716.1"/>
    <property type="molecule type" value="Genomic_DNA"/>
</dbReference>
<evidence type="ECO:0000256" key="1">
    <source>
        <dbReference type="ARBA" id="ARBA00005878"/>
    </source>
</evidence>
<dbReference type="Pfam" id="PF05971">
    <property type="entry name" value="Methyltransf_10"/>
    <property type="match status" value="1"/>
</dbReference>
<sequence>MESDNNNIDNNNNSLKRKELEIVNNNENVSENVNKDLEVEDEEKEGDDNDENDNYYEYLKLWNGRKRSRTNELMHRDNIYKNNPPNFKLLAEKYPKFDKFILNKNEKIYNIDWKDPDAVRELTITLLDHDFGLKVNLPFDYLCPMITSRLNYLLWIKDCYDRLAEQCFPLPKDSSDGNVSSRVSQSRSSVRAIDVGTGASCIYPLLGTRLFGWRFLATDIDSRSIEFARSNVERNQLQREIQVIQVEKELILNNVIDEYSRYEISICNPPFFEDLKQTKLNHKTTCTGADNELVTEGGELQFVKRMIKDSLILRSNIKLYSTLLGRKKNVESVLTMLRDNNINCYTTTELAQGNCSRWVVCWSFVGDELTFQKPEELTRKQRRAIERPGFKGTFVTNLPLTHVILELGMYLKLIDIKYETKEEQQQQPVQSNQNLVDNDNNISSNDDNNNNNNNNDNDNDRHNSTRKIYNNTVVLDHKKYILNYDCDLSFNFTIEMMSIDFDKFTVEIRVDLRDKTFTDDDNQIIKKQFKYIANQIHSILMHPGQSHYQK</sequence>
<dbReference type="GeneID" id="31361194"/>
<keyword evidence="8" id="KW-1185">Reference proteome</keyword>
<accession>D3BAX9</accession>
<dbReference type="FunCoup" id="D3BAX9">
    <property type="interactions" value="699"/>
</dbReference>
<dbReference type="CDD" id="cd02440">
    <property type="entry name" value="AdoMet_MTases"/>
    <property type="match status" value="1"/>
</dbReference>
<name>D3BAX9_HETP5</name>
<evidence type="ECO:0000256" key="3">
    <source>
        <dbReference type="ARBA" id="ARBA00022679"/>
    </source>
</evidence>